<dbReference type="Proteomes" id="UP000335636">
    <property type="component" value="Unassembled WGS sequence"/>
</dbReference>
<evidence type="ECO:0000313" key="3">
    <source>
        <dbReference type="EMBL" id="KAF7477145.1"/>
    </source>
</evidence>
<dbReference type="GO" id="GO:0005829">
    <property type="term" value="C:cytosol"/>
    <property type="evidence" value="ECO:0007669"/>
    <property type="project" value="TreeGrafter"/>
</dbReference>
<protein>
    <recommendedName>
        <fullName evidence="6">Oxysterol-binding protein</fullName>
    </recommendedName>
</protein>
<accession>A0A5E4BUG4</accession>
<dbReference type="Gene3D" id="2.40.160.120">
    <property type="match status" value="1"/>
</dbReference>
<dbReference type="GO" id="GO:0016020">
    <property type="term" value="C:membrane"/>
    <property type="evidence" value="ECO:0007669"/>
    <property type="project" value="TreeGrafter"/>
</dbReference>
<feature type="coiled-coil region" evidence="1">
    <location>
        <begin position="291"/>
        <end position="318"/>
    </location>
</feature>
<dbReference type="EMBL" id="WJEC01002108">
    <property type="protein sequence ID" value="KAF7477145.1"/>
    <property type="molecule type" value="Genomic_DNA"/>
</dbReference>
<dbReference type="AlphaFoldDB" id="A0A5E4BUG4"/>
<organism evidence="4 5">
    <name type="scientific">Marmota monax</name>
    <name type="common">Woodchuck</name>
    <dbReference type="NCBI Taxonomy" id="9995"/>
    <lineage>
        <taxon>Eukaryota</taxon>
        <taxon>Metazoa</taxon>
        <taxon>Chordata</taxon>
        <taxon>Craniata</taxon>
        <taxon>Vertebrata</taxon>
        <taxon>Euteleostomi</taxon>
        <taxon>Mammalia</taxon>
        <taxon>Eutheria</taxon>
        <taxon>Euarchontoglires</taxon>
        <taxon>Glires</taxon>
        <taxon>Rodentia</taxon>
        <taxon>Sciuromorpha</taxon>
        <taxon>Sciuridae</taxon>
        <taxon>Xerinae</taxon>
        <taxon>Marmotini</taxon>
        <taxon>Marmota</taxon>
    </lineage>
</organism>
<dbReference type="GO" id="GO:0032934">
    <property type="term" value="F:sterol binding"/>
    <property type="evidence" value="ECO:0007669"/>
    <property type="project" value="TreeGrafter"/>
</dbReference>
<feature type="region of interest" description="Disordered" evidence="2">
    <location>
        <begin position="1"/>
        <end position="69"/>
    </location>
</feature>
<name>A0A5E4BUG4_MARMO</name>
<dbReference type="GO" id="GO:0005794">
    <property type="term" value="C:Golgi apparatus"/>
    <property type="evidence" value="ECO:0007669"/>
    <property type="project" value="TreeGrafter"/>
</dbReference>
<evidence type="ECO:0000256" key="2">
    <source>
        <dbReference type="SAM" id="MobiDB-lite"/>
    </source>
</evidence>
<evidence type="ECO:0000313" key="5">
    <source>
        <dbReference type="Proteomes" id="UP000335636"/>
    </source>
</evidence>
<evidence type="ECO:0000256" key="1">
    <source>
        <dbReference type="SAM" id="Coils"/>
    </source>
</evidence>
<dbReference type="InterPro" id="IPR037239">
    <property type="entry name" value="OSBP_sf"/>
</dbReference>
<keyword evidence="5" id="KW-1185">Reference proteome</keyword>
<dbReference type="EMBL" id="CABDUW010000633">
    <property type="protein sequence ID" value="VTJ72631.1"/>
    <property type="molecule type" value="Genomic_DNA"/>
</dbReference>
<gene>
    <name evidence="3" type="ORF">GHT09_011775</name>
    <name evidence="4" type="ORF">MONAX_5E010365</name>
</gene>
<dbReference type="PANTHER" id="PTHR10972:SF200">
    <property type="entry name" value="OXYSTEROL-BINDING PROTEIN-RELATED PROTEIN 9"/>
    <property type="match status" value="1"/>
</dbReference>
<dbReference type="Pfam" id="PF01237">
    <property type="entry name" value="Oxysterol_BP"/>
    <property type="match status" value="2"/>
</dbReference>
<keyword evidence="1" id="KW-0175">Coiled coil</keyword>
<dbReference type="SUPFAM" id="SSF144000">
    <property type="entry name" value="Oxysterol-binding protein-like"/>
    <property type="match status" value="1"/>
</dbReference>
<dbReference type="Proteomes" id="UP000662637">
    <property type="component" value="Unassembled WGS sequence"/>
</dbReference>
<dbReference type="InterPro" id="IPR000648">
    <property type="entry name" value="Oxysterol-bd"/>
</dbReference>
<dbReference type="FunFam" id="3.30.70.3490:FF:000001">
    <property type="entry name" value="Oxysterol-binding protein"/>
    <property type="match status" value="1"/>
</dbReference>
<sequence>MPSQTVLPPEPAQLCKSKQHPSSLPIGSVLATLGHHQTPTPNSTGSGHSPPSSSLTSPSHVNLSPNTVPEFSYSSSEDKFYDADEFHQGGSSPKRLIDSFGSASVLTHSSLGNILKCPDTTESLNSSMSNGISDADLFDSHDDRDGDREYETSLLIIGYDEHYILTFPNGYGRSILTVPWMELGGECNINRSKTSYSANIVFHTKPFYGGKKPRITAEIFSPNNKKSFCSIEGEWNGVVYAKYTTGKNTVFVDTKKLPIIKKKVRKLEDHNEYESRCLWKDITFNLKIRDIDAATEAKHRLEERQRAEAQERKEKEIQWETRLFHEDGECWVYDGPLLKRLGAVKHQAGKQKFTPDDQEMIFHTSVELCFLLPQRLRKNNLYVKDNLENQVHNKSLLAPIILTGGPVIFLQVETGKYSTGPGQGSGRLQITSLRRKKLLSWRK</sequence>
<evidence type="ECO:0008006" key="6">
    <source>
        <dbReference type="Google" id="ProtNLM"/>
    </source>
</evidence>
<proteinExistence type="predicted"/>
<dbReference type="Gene3D" id="3.30.70.3490">
    <property type="match status" value="1"/>
</dbReference>
<evidence type="ECO:0000313" key="4">
    <source>
        <dbReference type="EMBL" id="VTJ72631.1"/>
    </source>
</evidence>
<feature type="compositionally biased region" description="Low complexity" evidence="2">
    <location>
        <begin position="38"/>
        <end position="64"/>
    </location>
</feature>
<reference evidence="4 5" key="1">
    <citation type="submission" date="2019-04" db="EMBL/GenBank/DDBJ databases">
        <authorList>
            <person name="Alioto T."/>
            <person name="Alioto T."/>
        </authorList>
    </citation>
    <scope>NUCLEOTIDE SEQUENCE [LARGE SCALE GENOMIC DNA]</scope>
</reference>
<dbReference type="PANTHER" id="PTHR10972">
    <property type="entry name" value="OXYSTEROL-BINDING PROTEIN-RELATED"/>
    <property type="match status" value="1"/>
</dbReference>
<reference evidence="3" key="2">
    <citation type="submission" date="2020-08" db="EMBL/GenBank/DDBJ databases">
        <authorList>
            <person name="Shumante A."/>
            <person name="Zimin A.V."/>
            <person name="Puiu D."/>
            <person name="Salzberg S.L."/>
        </authorList>
    </citation>
    <scope>NUCLEOTIDE SEQUENCE</scope>
    <source>
        <strain evidence="3">WC2-LM</strain>
        <tissue evidence="3">Liver</tissue>
    </source>
</reference>